<organism evidence="17 18">
    <name type="scientific">Chryseobacterium terrae</name>
    <dbReference type="NCBI Taxonomy" id="3163299"/>
    <lineage>
        <taxon>Bacteria</taxon>
        <taxon>Pseudomonadati</taxon>
        <taxon>Bacteroidota</taxon>
        <taxon>Flavobacteriia</taxon>
        <taxon>Flavobacteriales</taxon>
        <taxon>Weeksellaceae</taxon>
        <taxon>Chryseobacterium group</taxon>
        <taxon>Chryseobacterium</taxon>
    </lineage>
</organism>
<feature type="domain" description="Histidine kinase" evidence="15">
    <location>
        <begin position="276"/>
        <end position="484"/>
    </location>
</feature>
<keyword evidence="8" id="KW-0547">Nucleotide-binding</keyword>
<evidence type="ECO:0000313" key="17">
    <source>
        <dbReference type="EMBL" id="MFL9834890.1"/>
    </source>
</evidence>
<keyword evidence="12" id="KW-0902">Two-component regulatory system</keyword>
<evidence type="ECO:0000256" key="2">
    <source>
        <dbReference type="ARBA" id="ARBA00004651"/>
    </source>
</evidence>
<evidence type="ECO:0000256" key="9">
    <source>
        <dbReference type="ARBA" id="ARBA00022777"/>
    </source>
</evidence>
<dbReference type="PANTHER" id="PTHR45528:SF1">
    <property type="entry name" value="SENSOR HISTIDINE KINASE CPXA"/>
    <property type="match status" value="1"/>
</dbReference>
<comment type="caution">
    <text evidence="17">The sequence shown here is derived from an EMBL/GenBank/DDBJ whole genome shotgun (WGS) entry which is preliminary data.</text>
</comment>
<comment type="catalytic activity">
    <reaction evidence="1">
        <text>ATP + protein L-histidine = ADP + protein N-phospho-L-histidine.</text>
        <dbReference type="EC" id="2.7.13.3"/>
    </reaction>
</comment>
<dbReference type="PROSITE" id="PS50109">
    <property type="entry name" value="HIS_KIN"/>
    <property type="match status" value="1"/>
</dbReference>
<dbReference type="InterPro" id="IPR036890">
    <property type="entry name" value="HATPase_C_sf"/>
</dbReference>
<gene>
    <name evidence="17" type="ORF">ABS765_12705</name>
</gene>
<evidence type="ECO:0000259" key="16">
    <source>
        <dbReference type="PROSITE" id="PS50885"/>
    </source>
</evidence>
<dbReference type="InterPro" id="IPR050398">
    <property type="entry name" value="HssS/ArlS-like"/>
</dbReference>
<name>A0ABW8Y6B1_9FLAO</name>
<dbReference type="PROSITE" id="PS50885">
    <property type="entry name" value="HAMP"/>
    <property type="match status" value="1"/>
</dbReference>
<dbReference type="CDD" id="cd00082">
    <property type="entry name" value="HisKA"/>
    <property type="match status" value="1"/>
</dbReference>
<evidence type="ECO:0000313" key="18">
    <source>
        <dbReference type="Proteomes" id="UP001629058"/>
    </source>
</evidence>
<dbReference type="CDD" id="cd00075">
    <property type="entry name" value="HATPase"/>
    <property type="match status" value="1"/>
</dbReference>
<dbReference type="EMBL" id="JBELPY010000008">
    <property type="protein sequence ID" value="MFL9834890.1"/>
    <property type="molecule type" value="Genomic_DNA"/>
</dbReference>
<feature type="transmembrane region" description="Helical" evidence="14">
    <location>
        <begin position="182"/>
        <end position="202"/>
    </location>
</feature>
<dbReference type="SUPFAM" id="SSF47384">
    <property type="entry name" value="Homodimeric domain of signal transducing histidine kinase"/>
    <property type="match status" value="1"/>
</dbReference>
<comment type="subcellular location">
    <subcellularLocation>
        <location evidence="2">Cell membrane</location>
        <topology evidence="2">Multi-pass membrane protein</topology>
    </subcellularLocation>
</comment>
<evidence type="ECO:0000256" key="10">
    <source>
        <dbReference type="ARBA" id="ARBA00022840"/>
    </source>
</evidence>
<evidence type="ECO:0000256" key="3">
    <source>
        <dbReference type="ARBA" id="ARBA00012438"/>
    </source>
</evidence>
<dbReference type="Pfam" id="PF00512">
    <property type="entry name" value="HisKA"/>
    <property type="match status" value="1"/>
</dbReference>
<keyword evidence="7 14" id="KW-0812">Transmembrane</keyword>
<keyword evidence="11 14" id="KW-1133">Transmembrane helix</keyword>
<keyword evidence="10" id="KW-0067">ATP-binding</keyword>
<keyword evidence="13 14" id="KW-0472">Membrane</keyword>
<dbReference type="Proteomes" id="UP001629058">
    <property type="component" value="Unassembled WGS sequence"/>
</dbReference>
<feature type="domain" description="HAMP" evidence="16">
    <location>
        <begin position="206"/>
        <end position="259"/>
    </location>
</feature>
<dbReference type="SMART" id="SM00388">
    <property type="entry name" value="HisKA"/>
    <property type="match status" value="1"/>
</dbReference>
<sequence length="484" mass="55869">MAFDKYKGYSLRNRVFFGFLLICLLSVAASSLVPYFVLRNNALQQSRIDMQEKTNAVMAYFDYALSRTSVQTKDLRKVLGSKIFEIADINQHDIIVYDLKGNYLLSNKDLNLVDHKKVPLDIVNKILSKETRYDVRGYDAAKDAVYTSSYLVLKNNMWEPIGIIYIPLYHNESAYLDVLHKYVVYILLIDVIIIAFSIWLSWVTSNNLAKNITKFSDMITRITLFENEMRPIKYYKNDELNALARAYNRMILQIQDQKERLRFKASEEAWREMAKQVAHEVKNPLTPMKLTIQNFERKFDPQDPNVTERVKQMSKTMVDQIDVIATVASAFSEFAKLPEKNNEVINLNNEIEDILRVFNDDQIFVHANKSNIMITMDRVFLSRIITNLVTNAKQAQSDDRKLLVNVDIEQHQRRVLISVQDNGVGIPEDMFEKIFEPNFTSKNSGMGLGLSMVRKMVEDYKGEISVKSIIGKGSTFTIALPTNL</sequence>
<keyword evidence="18" id="KW-1185">Reference proteome</keyword>
<protein>
    <recommendedName>
        <fullName evidence="3">histidine kinase</fullName>
        <ecNumber evidence="3">2.7.13.3</ecNumber>
    </recommendedName>
</protein>
<dbReference type="Gene3D" id="1.10.287.130">
    <property type="match status" value="1"/>
</dbReference>
<evidence type="ECO:0000256" key="1">
    <source>
        <dbReference type="ARBA" id="ARBA00000085"/>
    </source>
</evidence>
<dbReference type="InterPro" id="IPR003661">
    <property type="entry name" value="HisK_dim/P_dom"/>
</dbReference>
<dbReference type="PRINTS" id="PR00344">
    <property type="entry name" value="BCTRLSENSOR"/>
</dbReference>
<keyword evidence="9 17" id="KW-0418">Kinase</keyword>
<evidence type="ECO:0000256" key="12">
    <source>
        <dbReference type="ARBA" id="ARBA00023012"/>
    </source>
</evidence>
<evidence type="ECO:0000256" key="6">
    <source>
        <dbReference type="ARBA" id="ARBA00022679"/>
    </source>
</evidence>
<evidence type="ECO:0000256" key="5">
    <source>
        <dbReference type="ARBA" id="ARBA00022553"/>
    </source>
</evidence>
<evidence type="ECO:0000256" key="14">
    <source>
        <dbReference type="SAM" id="Phobius"/>
    </source>
</evidence>
<feature type="transmembrane region" description="Helical" evidence="14">
    <location>
        <begin position="15"/>
        <end position="38"/>
    </location>
</feature>
<reference evidence="17 18" key="1">
    <citation type="submission" date="2024-06" db="EMBL/GenBank/DDBJ databases">
        <authorList>
            <person name="Kaempfer P."/>
            <person name="Viver T."/>
        </authorList>
    </citation>
    <scope>NUCLEOTIDE SEQUENCE [LARGE SCALE GENOMIC DNA]</scope>
    <source>
        <strain evidence="17 18">ST-37</strain>
    </source>
</reference>
<dbReference type="InterPro" id="IPR003594">
    <property type="entry name" value="HATPase_dom"/>
</dbReference>
<dbReference type="GO" id="GO:0016301">
    <property type="term" value="F:kinase activity"/>
    <property type="evidence" value="ECO:0007669"/>
    <property type="project" value="UniProtKB-KW"/>
</dbReference>
<dbReference type="InterPro" id="IPR005467">
    <property type="entry name" value="His_kinase_dom"/>
</dbReference>
<evidence type="ECO:0000256" key="11">
    <source>
        <dbReference type="ARBA" id="ARBA00022989"/>
    </source>
</evidence>
<dbReference type="RefSeq" id="WP_408091111.1">
    <property type="nucleotide sequence ID" value="NZ_JBELPY010000008.1"/>
</dbReference>
<dbReference type="SMART" id="SM00387">
    <property type="entry name" value="HATPase_c"/>
    <property type="match status" value="1"/>
</dbReference>
<accession>A0ABW8Y6B1</accession>
<dbReference type="SUPFAM" id="SSF55874">
    <property type="entry name" value="ATPase domain of HSP90 chaperone/DNA topoisomerase II/histidine kinase"/>
    <property type="match status" value="1"/>
</dbReference>
<keyword evidence="6" id="KW-0808">Transferase</keyword>
<evidence type="ECO:0000256" key="13">
    <source>
        <dbReference type="ARBA" id="ARBA00023136"/>
    </source>
</evidence>
<proteinExistence type="predicted"/>
<dbReference type="PANTHER" id="PTHR45528">
    <property type="entry name" value="SENSOR HISTIDINE KINASE CPXA"/>
    <property type="match status" value="1"/>
</dbReference>
<dbReference type="InterPro" id="IPR004358">
    <property type="entry name" value="Sig_transdc_His_kin-like_C"/>
</dbReference>
<keyword evidence="4" id="KW-1003">Cell membrane</keyword>
<dbReference type="InterPro" id="IPR003660">
    <property type="entry name" value="HAMP_dom"/>
</dbReference>
<evidence type="ECO:0000256" key="4">
    <source>
        <dbReference type="ARBA" id="ARBA00022475"/>
    </source>
</evidence>
<dbReference type="InterPro" id="IPR036097">
    <property type="entry name" value="HisK_dim/P_sf"/>
</dbReference>
<keyword evidence="5" id="KW-0597">Phosphoprotein</keyword>
<dbReference type="Gene3D" id="6.10.340.10">
    <property type="match status" value="1"/>
</dbReference>
<dbReference type="EC" id="2.7.13.3" evidence="3"/>
<dbReference type="Pfam" id="PF02518">
    <property type="entry name" value="HATPase_c"/>
    <property type="match status" value="1"/>
</dbReference>
<dbReference type="Gene3D" id="3.30.565.10">
    <property type="entry name" value="Histidine kinase-like ATPase, C-terminal domain"/>
    <property type="match status" value="1"/>
</dbReference>
<evidence type="ECO:0000256" key="8">
    <source>
        <dbReference type="ARBA" id="ARBA00022741"/>
    </source>
</evidence>
<evidence type="ECO:0000256" key="7">
    <source>
        <dbReference type="ARBA" id="ARBA00022692"/>
    </source>
</evidence>
<evidence type="ECO:0000259" key="15">
    <source>
        <dbReference type="PROSITE" id="PS50109"/>
    </source>
</evidence>